<dbReference type="Gene3D" id="3.40.50.2020">
    <property type="match status" value="1"/>
</dbReference>
<proteinExistence type="predicted"/>
<sequence>MGIIIDWVFPKKCLGCDVNGNYLCSKCQKEIKSLGVSYDDKRLEGRIGLFKYDGITREIIRMIKFDFVGDAIKEIGNWMVAALKKDYPNVVATWRKEKYVMIPVPLHWRRENWRGFNQSAELAKVIGDKLKIEVNKDLMIRKKYTKSQALRQRGQKSSNVEGAFKIIGKIPKKIIIFDDVWTSGATIKSMIKILPEKTKVWVLTLCSGR</sequence>
<evidence type="ECO:0000313" key="2">
    <source>
        <dbReference type="Proteomes" id="UP000231407"/>
    </source>
</evidence>
<protein>
    <recommendedName>
        <fullName evidence="3">Phosphoribosyltransferase domain-containing protein</fullName>
    </recommendedName>
</protein>
<comment type="caution">
    <text evidence="1">The sequence shown here is derived from an EMBL/GenBank/DDBJ whole genome shotgun (WGS) entry which is preliminary data.</text>
</comment>
<evidence type="ECO:0000313" key="1">
    <source>
        <dbReference type="EMBL" id="PIU73605.1"/>
    </source>
</evidence>
<organism evidence="1 2">
    <name type="scientific">Candidatus Shapirobacteria bacterium CG06_land_8_20_14_3_00_40_12</name>
    <dbReference type="NCBI Taxonomy" id="1974881"/>
    <lineage>
        <taxon>Bacteria</taxon>
        <taxon>Candidatus Shapironibacteriota</taxon>
    </lineage>
</organism>
<dbReference type="AlphaFoldDB" id="A0A2M7ASK7"/>
<dbReference type="SUPFAM" id="SSF53271">
    <property type="entry name" value="PRTase-like"/>
    <property type="match status" value="1"/>
</dbReference>
<dbReference type="PANTHER" id="PTHR47505:SF1">
    <property type="entry name" value="DNA UTILIZATION PROTEIN YHGH"/>
    <property type="match status" value="1"/>
</dbReference>
<reference evidence="2" key="1">
    <citation type="submission" date="2017-09" db="EMBL/GenBank/DDBJ databases">
        <title>Depth-based differentiation of microbial function through sediment-hosted aquifers and enrichment of novel symbionts in the deep terrestrial subsurface.</title>
        <authorList>
            <person name="Probst A.J."/>
            <person name="Ladd B."/>
            <person name="Jarett J.K."/>
            <person name="Geller-Mcgrath D.E."/>
            <person name="Sieber C.M.K."/>
            <person name="Emerson J.B."/>
            <person name="Anantharaman K."/>
            <person name="Thomas B.C."/>
            <person name="Malmstrom R."/>
            <person name="Stieglmeier M."/>
            <person name="Klingl A."/>
            <person name="Woyke T."/>
            <person name="Ryan C.M."/>
            <person name="Banfield J.F."/>
        </authorList>
    </citation>
    <scope>NUCLEOTIDE SEQUENCE [LARGE SCALE GENOMIC DNA]</scope>
</reference>
<name>A0A2M7ASK7_9BACT</name>
<dbReference type="EMBL" id="PEWA01000016">
    <property type="protein sequence ID" value="PIU73605.1"/>
    <property type="molecule type" value="Genomic_DNA"/>
</dbReference>
<accession>A0A2M7ASK7</accession>
<dbReference type="InterPro" id="IPR029057">
    <property type="entry name" value="PRTase-like"/>
</dbReference>
<evidence type="ECO:0008006" key="3">
    <source>
        <dbReference type="Google" id="ProtNLM"/>
    </source>
</evidence>
<gene>
    <name evidence="1" type="ORF">COS78_01275</name>
</gene>
<dbReference type="Proteomes" id="UP000231407">
    <property type="component" value="Unassembled WGS sequence"/>
</dbReference>
<dbReference type="InterPro" id="IPR051910">
    <property type="entry name" value="ComF/GntX_DNA_util-trans"/>
</dbReference>
<dbReference type="PANTHER" id="PTHR47505">
    <property type="entry name" value="DNA UTILIZATION PROTEIN YHGH"/>
    <property type="match status" value="1"/>
</dbReference>